<name>A0A4Q7NN19_9BURK</name>
<evidence type="ECO:0000313" key="2">
    <source>
        <dbReference type="EMBL" id="RZS86533.1"/>
    </source>
</evidence>
<organism evidence="2 3">
    <name type="scientific">Pigmentiphaga kullae</name>
    <dbReference type="NCBI Taxonomy" id="151784"/>
    <lineage>
        <taxon>Bacteria</taxon>
        <taxon>Pseudomonadati</taxon>
        <taxon>Pseudomonadota</taxon>
        <taxon>Betaproteobacteria</taxon>
        <taxon>Burkholderiales</taxon>
        <taxon>Alcaligenaceae</taxon>
        <taxon>Pigmentiphaga</taxon>
    </lineage>
</organism>
<reference evidence="2 3" key="1">
    <citation type="submission" date="2019-02" db="EMBL/GenBank/DDBJ databases">
        <title>Genomic Encyclopedia of Type Strains, Phase IV (KMG-IV): sequencing the most valuable type-strain genomes for metagenomic binning, comparative biology and taxonomic classification.</title>
        <authorList>
            <person name="Goeker M."/>
        </authorList>
    </citation>
    <scope>NUCLEOTIDE SEQUENCE [LARGE SCALE GENOMIC DNA]</scope>
    <source>
        <strain evidence="2 3">K24</strain>
    </source>
</reference>
<feature type="region of interest" description="Disordered" evidence="1">
    <location>
        <begin position="1"/>
        <end position="20"/>
    </location>
</feature>
<dbReference type="AlphaFoldDB" id="A0A4Q7NN19"/>
<gene>
    <name evidence="2" type="ORF">EV675_2576</name>
</gene>
<dbReference type="RefSeq" id="WP_124688406.1">
    <property type="nucleotide sequence ID" value="NZ_SGXC01000001.1"/>
</dbReference>
<keyword evidence="3" id="KW-1185">Reference proteome</keyword>
<proteinExistence type="predicted"/>
<comment type="caution">
    <text evidence="2">The sequence shown here is derived from an EMBL/GenBank/DDBJ whole genome shotgun (WGS) entry which is preliminary data.</text>
</comment>
<protein>
    <submittedName>
        <fullName evidence="2">Uncharacterized protein (DUF4415 family)</fullName>
    </submittedName>
</protein>
<dbReference type="Proteomes" id="UP000292445">
    <property type="component" value="Unassembled WGS sequence"/>
</dbReference>
<sequence length="89" mass="10114">MNGNRKDTGSKWVDPDDAPELPDEWFERAELRDGNKVLRRGRPKSAAATVAISLRLPPDVLDQWKRTGPGWQTRMVASLRQHAPKAQRI</sequence>
<dbReference type="InterPro" id="IPR025528">
    <property type="entry name" value="BrnA_antitoxin"/>
</dbReference>
<dbReference type="OrthoDB" id="9796641at2"/>
<dbReference type="EMBL" id="SGXC01000001">
    <property type="protein sequence ID" value="RZS86533.1"/>
    <property type="molecule type" value="Genomic_DNA"/>
</dbReference>
<evidence type="ECO:0000256" key="1">
    <source>
        <dbReference type="SAM" id="MobiDB-lite"/>
    </source>
</evidence>
<evidence type="ECO:0000313" key="3">
    <source>
        <dbReference type="Proteomes" id="UP000292445"/>
    </source>
</evidence>
<accession>A0A4Q7NN19</accession>
<dbReference type="Pfam" id="PF14384">
    <property type="entry name" value="BrnA_antitoxin"/>
    <property type="match status" value="1"/>
</dbReference>